<dbReference type="InterPro" id="IPR049078">
    <property type="entry name" value="T7SS_EccA1-like_N"/>
</dbReference>
<reference evidence="4 5" key="1">
    <citation type="submission" date="2021-12" db="EMBL/GenBank/DDBJ databases">
        <title>Genome sequencing of bacteria with rrn-lacking chromosome and rrn-plasmid.</title>
        <authorList>
            <person name="Anda M."/>
            <person name="Iwasaki W."/>
        </authorList>
    </citation>
    <scope>NUCLEOTIDE SEQUENCE [LARGE SCALE GENOMIC DNA]</scope>
    <source>
        <strain evidence="4 5">NBRC 15940</strain>
    </source>
</reference>
<dbReference type="AlphaFoldDB" id="A0AAN4VXJ8"/>
<dbReference type="PROSITE" id="PS50005">
    <property type="entry name" value="TPR"/>
    <property type="match status" value="4"/>
</dbReference>
<dbReference type="InterPro" id="IPR019734">
    <property type="entry name" value="TPR_rpt"/>
</dbReference>
<dbReference type="Pfam" id="PF21545">
    <property type="entry name" value="T7SS_EccA1_N"/>
    <property type="match status" value="1"/>
</dbReference>
<keyword evidence="2" id="KW-0732">Signal</keyword>
<keyword evidence="1" id="KW-0802">TPR repeat</keyword>
<dbReference type="InterPro" id="IPR006597">
    <property type="entry name" value="Sel1-like"/>
</dbReference>
<evidence type="ECO:0000313" key="4">
    <source>
        <dbReference type="EMBL" id="GJM60798.1"/>
    </source>
</evidence>
<feature type="repeat" description="TPR" evidence="1">
    <location>
        <begin position="613"/>
        <end position="646"/>
    </location>
</feature>
<feature type="repeat" description="TPR" evidence="1">
    <location>
        <begin position="541"/>
        <end position="574"/>
    </location>
</feature>
<dbReference type="Pfam" id="PF13181">
    <property type="entry name" value="TPR_8"/>
    <property type="match status" value="1"/>
</dbReference>
<feature type="chain" id="PRO_5042941849" description="ESX-1 secretion system protein EccA1-like N-terminal domain-containing protein" evidence="2">
    <location>
        <begin position="21"/>
        <end position="1036"/>
    </location>
</feature>
<dbReference type="PANTHER" id="PTHR12558">
    <property type="entry name" value="CELL DIVISION CYCLE 16,23,27"/>
    <property type="match status" value="1"/>
</dbReference>
<dbReference type="EMBL" id="BQKE01000001">
    <property type="protein sequence ID" value="GJM60798.1"/>
    <property type="molecule type" value="Genomic_DNA"/>
</dbReference>
<feature type="repeat" description="TPR" evidence="1">
    <location>
        <begin position="279"/>
        <end position="312"/>
    </location>
</feature>
<dbReference type="SUPFAM" id="SSF48452">
    <property type="entry name" value="TPR-like"/>
    <property type="match status" value="5"/>
</dbReference>
<comment type="caution">
    <text evidence="4">The sequence shown here is derived from an EMBL/GenBank/DDBJ whole genome shotgun (WGS) entry which is preliminary data.</text>
</comment>
<proteinExistence type="predicted"/>
<evidence type="ECO:0000256" key="2">
    <source>
        <dbReference type="SAM" id="SignalP"/>
    </source>
</evidence>
<dbReference type="InterPro" id="IPR011990">
    <property type="entry name" value="TPR-like_helical_dom_sf"/>
</dbReference>
<gene>
    <name evidence="4" type="ORF">PEDI_13500</name>
</gene>
<evidence type="ECO:0000256" key="1">
    <source>
        <dbReference type="PROSITE-ProRule" id="PRU00339"/>
    </source>
</evidence>
<organism evidence="4 5">
    <name type="scientific">Persicobacter diffluens</name>
    <dbReference type="NCBI Taxonomy" id="981"/>
    <lineage>
        <taxon>Bacteria</taxon>
        <taxon>Pseudomonadati</taxon>
        <taxon>Bacteroidota</taxon>
        <taxon>Cytophagia</taxon>
        <taxon>Cytophagales</taxon>
        <taxon>Persicobacteraceae</taxon>
        <taxon>Persicobacter</taxon>
    </lineage>
</organism>
<dbReference type="SMART" id="SM00028">
    <property type="entry name" value="TPR"/>
    <property type="match status" value="18"/>
</dbReference>
<accession>A0AAN4VXJ8</accession>
<evidence type="ECO:0000259" key="3">
    <source>
        <dbReference type="Pfam" id="PF21545"/>
    </source>
</evidence>
<protein>
    <recommendedName>
        <fullName evidence="3">ESX-1 secretion system protein EccA1-like N-terminal domain-containing protein</fullName>
    </recommendedName>
</protein>
<keyword evidence="5" id="KW-1185">Reference proteome</keyword>
<feature type="domain" description="ESX-1 secretion system protein EccA1-like N-terminal" evidence="3">
    <location>
        <begin position="160"/>
        <end position="311"/>
    </location>
</feature>
<dbReference type="SMART" id="SM00671">
    <property type="entry name" value="SEL1"/>
    <property type="match status" value="7"/>
</dbReference>
<dbReference type="Gene3D" id="1.25.40.10">
    <property type="entry name" value="Tetratricopeptide repeat domain"/>
    <property type="match status" value="9"/>
</dbReference>
<sequence>MVKKLLMAAMLLSATEATYAQTSEGQQAPHRKYSRGLELMQQGNFVAARLAFESYLKTQNAAYRAEAAYGQAKSAIQVEDIDGLPLMEGFIKEYPTHPKHHFALKEVGDYYYRKKKYPQALNYYEQADTYQLDEAAALEVNFRKAYAYFSQENFDQAFPLFANIKRVSGPHQHQAAYYAGVIAYQQEKYDQAISDLKLAAEDDQYKAQVPYMVANIYYQQNRYEELVAYVEESKKIPRLANKREMMLLSGEAYFQMGRYEKAGEAFDAYLNNNRSTLSADVLYRIAYTYYKLGETEKAVDAFKKVAASEDESAVLASYYLGQLYLKQGNDTYALTAFNQVRQAEVEPALKEEAEFQFAYLNYKLGRLDVAVEALQAFAANYPRSRYIHQTNDLIGDAYLHTRNYEKALNYFDRIPNKSAKVRQAYQELAYKRGVELFNNNQPAEAIQLFERSLTYPLDPEFENQAYYWIGEAKSIQKEWGDAINAYARVFVITAPNSRLYTKSNYGMGYAFFNSKQYKKAIPHFKDYTRSLRMASDKMFYNDALLRLGDCYYVTKDYSQAKKTYQMAIDEHLTTQDHAWFQKGVVAQLTGDVKTAERSFDYLINLKPQSTYYSKACLQKGQLYLENTQYQKAIASFDELIQNNPQSAYVPLAILKKAGAQYNLQQYPQASKSYISIIEQYPQDPVSEEALMALQESLAAAGKPEDFGKYLTAYKAQHPDGNLTDVELESAKSLYYAQKYDAAKGQLEKFLQQYDHTAAASEARYLMAEIYYRTDQLPQALEWYNKVVKDGKNNYINKSLYRLTDLYRELGDYPQAITYGRQFALRSSTKKERYNAWSGLMRSYFELQNYDSAVFFAYQVKEKAAVNVNASNLANLYIGKSLLAEGKRPEAMDMFVELMNSAKDENGAEAQYLLADIFYQQKQHKQSVETLYDLSQNFGIYPKWVGKAYLLMVDNYVAMDELFQAKATLTSIIENANDPYLVREAQVKLESVENLLAKQVAVKDTTKVQIAEPDSVVESGDIVDADGARSALETEID</sequence>
<dbReference type="Pfam" id="PF13432">
    <property type="entry name" value="TPR_16"/>
    <property type="match status" value="2"/>
</dbReference>
<dbReference type="Pfam" id="PF13174">
    <property type="entry name" value="TPR_6"/>
    <property type="match status" value="4"/>
</dbReference>
<evidence type="ECO:0000313" key="5">
    <source>
        <dbReference type="Proteomes" id="UP001310022"/>
    </source>
</evidence>
<dbReference type="PANTHER" id="PTHR12558:SF13">
    <property type="entry name" value="CELL DIVISION CYCLE PROTEIN 27 HOMOLOG"/>
    <property type="match status" value="1"/>
</dbReference>
<name>A0AAN4VXJ8_9BACT</name>
<feature type="repeat" description="TPR" evidence="1">
    <location>
        <begin position="760"/>
        <end position="793"/>
    </location>
</feature>
<feature type="signal peptide" evidence="2">
    <location>
        <begin position="1"/>
        <end position="20"/>
    </location>
</feature>
<dbReference type="Proteomes" id="UP001310022">
    <property type="component" value="Unassembled WGS sequence"/>
</dbReference>